<dbReference type="EMBL" id="CP046056">
    <property type="protein sequence ID" value="QQD24904.1"/>
    <property type="molecule type" value="Genomic_DNA"/>
</dbReference>
<feature type="chain" id="PRO_5040837194" evidence="1">
    <location>
        <begin position="21"/>
        <end position="154"/>
    </location>
</feature>
<dbReference type="InterPro" id="IPR058248">
    <property type="entry name" value="Lxx211020-like"/>
</dbReference>
<dbReference type="SUPFAM" id="SSF110087">
    <property type="entry name" value="DR1885-like metal-binding protein"/>
    <property type="match status" value="1"/>
</dbReference>
<organism evidence="2 3">
    <name type="scientific">Venatoribacter cucullus</name>
    <dbReference type="NCBI Taxonomy" id="2661630"/>
    <lineage>
        <taxon>Bacteria</taxon>
        <taxon>Pseudomonadati</taxon>
        <taxon>Pseudomonadota</taxon>
        <taxon>Gammaproteobacteria</taxon>
        <taxon>Oceanospirillales</taxon>
        <taxon>Oceanospirillaceae</taxon>
        <taxon>Venatoribacter</taxon>
    </lineage>
</organism>
<dbReference type="Proteomes" id="UP000596074">
    <property type="component" value="Chromosome"/>
</dbReference>
<dbReference type="Gene3D" id="2.60.40.1890">
    <property type="entry name" value="PCu(A)C copper chaperone"/>
    <property type="match status" value="1"/>
</dbReference>
<evidence type="ECO:0000313" key="2">
    <source>
        <dbReference type="EMBL" id="QQD24904.1"/>
    </source>
</evidence>
<dbReference type="PANTHER" id="PTHR36302:SF1">
    <property type="entry name" value="COPPER CHAPERONE PCU(A)C"/>
    <property type="match status" value="1"/>
</dbReference>
<protein>
    <submittedName>
        <fullName evidence="2">Copper chaperone PCu(A)C</fullName>
    </submittedName>
</protein>
<keyword evidence="1" id="KW-0732">Signal</keyword>
<accession>A0A9X7V3E2</accession>
<evidence type="ECO:0000256" key="1">
    <source>
        <dbReference type="SAM" id="SignalP"/>
    </source>
</evidence>
<dbReference type="InterPro" id="IPR007410">
    <property type="entry name" value="LpqE-like"/>
</dbReference>
<dbReference type="PANTHER" id="PTHR36302">
    <property type="entry name" value="BLR7088 PROTEIN"/>
    <property type="match status" value="1"/>
</dbReference>
<dbReference type="AlphaFoldDB" id="A0A9X7V3E2"/>
<dbReference type="InterPro" id="IPR036182">
    <property type="entry name" value="PCuAC_sf"/>
</dbReference>
<sequence length="154" mass="16326">MTMRSLALVLATLLSAPLWAEPVEVNGAWVREPIPGRAMSAAFMQLSNPGSADKVLVSARAEWAGNIEIHTHTNDNGVMRMREIESITVPAGGNVSLQPGGLHLMLFNLQLPLNAPLALELCFADGECQTVTADIRGMEGPGMGPGKGGHHRGH</sequence>
<dbReference type="KEGG" id="vcw:GJQ55_10665"/>
<evidence type="ECO:0000313" key="3">
    <source>
        <dbReference type="Proteomes" id="UP000596074"/>
    </source>
</evidence>
<keyword evidence="3" id="KW-1185">Reference proteome</keyword>
<name>A0A9X7V3E2_9GAMM</name>
<gene>
    <name evidence="2" type="ORF">GJQ55_10665</name>
</gene>
<reference evidence="2 3" key="1">
    <citation type="submission" date="2019-11" db="EMBL/GenBank/DDBJ databases">
        <title>Venatorbacter sp. nov. a predator of Campylobacter and other Gram-negative bacteria.</title>
        <authorList>
            <person name="Saeedi A."/>
            <person name="Cummings N.J."/>
            <person name="Connerton I.F."/>
            <person name="Connerton P.L."/>
        </authorList>
    </citation>
    <scope>NUCLEOTIDE SEQUENCE [LARGE SCALE GENOMIC DNA]</scope>
    <source>
        <strain evidence="2">XL5</strain>
    </source>
</reference>
<proteinExistence type="predicted"/>
<dbReference type="Pfam" id="PF04314">
    <property type="entry name" value="PCuAC"/>
    <property type="match status" value="1"/>
</dbReference>
<feature type="signal peptide" evidence="1">
    <location>
        <begin position="1"/>
        <end position="20"/>
    </location>
</feature>